<evidence type="ECO:0000259" key="1">
    <source>
        <dbReference type="Pfam" id="PF10135"/>
    </source>
</evidence>
<organism evidence="2 3">
    <name type="scientific">Octadecabacter arcticus 238</name>
    <dbReference type="NCBI Taxonomy" id="391616"/>
    <lineage>
        <taxon>Bacteria</taxon>
        <taxon>Pseudomonadati</taxon>
        <taxon>Pseudomonadota</taxon>
        <taxon>Alphaproteobacteria</taxon>
        <taxon>Rhodobacterales</taxon>
        <taxon>Roseobacteraceae</taxon>
        <taxon>Octadecabacter</taxon>
    </lineage>
</organism>
<accession>M9RSQ4</accession>
<keyword evidence="2" id="KW-0966">Cell projection</keyword>
<keyword evidence="2" id="KW-0282">Flagellum</keyword>
<evidence type="ECO:0000313" key="2">
    <source>
        <dbReference type="EMBL" id="AGI74773.1"/>
    </source>
</evidence>
<dbReference type="AlphaFoldDB" id="M9RSQ4"/>
<keyword evidence="2" id="KW-0614">Plasmid</keyword>
<protein>
    <submittedName>
        <fullName evidence="2">Putative flagellar basal body rod protein</fullName>
    </submittedName>
</protein>
<geneLocation type="plasmid" evidence="2 3">
    <name>pOA238_118</name>
</geneLocation>
<keyword evidence="3" id="KW-1185">Reference proteome</keyword>
<dbReference type="KEGG" id="oar:OA238_118p0750"/>
<dbReference type="OrthoDB" id="8481704at2"/>
<dbReference type="PRINTS" id="PR01002">
    <property type="entry name" value="FLGFLGJ"/>
</dbReference>
<reference evidence="2 3" key="1">
    <citation type="journal article" date="2013" name="PLoS ONE">
        <title>Poles Apart: Arctic and Antarctic Octadecabacter strains Share High Genome Plasticity and a New Type of Xanthorhodopsin.</title>
        <authorList>
            <person name="Vollmers J."/>
            <person name="Voget S."/>
            <person name="Dietrich S."/>
            <person name="Gollnow K."/>
            <person name="Smits M."/>
            <person name="Meyer K."/>
            <person name="Brinkhoff T."/>
            <person name="Simon M."/>
            <person name="Daniel R."/>
        </authorList>
    </citation>
    <scope>NUCLEOTIDE SEQUENCE [LARGE SCALE GENOMIC DNA]</scope>
    <source>
        <strain evidence="2 3">238</strain>
        <plasmid evidence="3">Plasmid pOA238_118</plasmid>
    </source>
</reference>
<proteinExistence type="predicted"/>
<feature type="domain" description="Flagellar protein FlgJ N-terminal" evidence="1">
    <location>
        <begin position="55"/>
        <end position="101"/>
    </location>
</feature>
<name>M9RSQ4_9RHOB</name>
<dbReference type="RefSeq" id="WP_015497681.1">
    <property type="nucleotide sequence ID" value="NC_020909.1"/>
</dbReference>
<evidence type="ECO:0000313" key="3">
    <source>
        <dbReference type="Proteomes" id="UP000004688"/>
    </source>
</evidence>
<dbReference type="HOGENOM" id="CLU_2143299_0_0_5"/>
<dbReference type="Proteomes" id="UP000004688">
    <property type="component" value="Plasmid pOA238_118"/>
</dbReference>
<gene>
    <name evidence="2" type="ORF">OA238_118p0750</name>
</gene>
<sequence>MSTISSTALQLAVGPAAIGEKAQPIERQKTTETRAQLEEVAEKFEALFVKTILSSARSAKLSDPLLNSEGQKTFNSMLDTEYADALAQHEALGIAEALVRQFQDRVVDGDTE</sequence>
<dbReference type="Pfam" id="PF10135">
    <property type="entry name" value="Rod-binding"/>
    <property type="match status" value="1"/>
</dbReference>
<dbReference type="EMBL" id="CP003743">
    <property type="protein sequence ID" value="AGI74773.1"/>
    <property type="molecule type" value="Genomic_DNA"/>
</dbReference>
<dbReference type="InterPro" id="IPR019301">
    <property type="entry name" value="Flagellar_prot_FlgJ_N"/>
</dbReference>
<keyword evidence="2" id="KW-0969">Cilium</keyword>